<gene>
    <name evidence="1" type="ORF">GYMLUDRAFT_41839</name>
</gene>
<reference evidence="1 2" key="1">
    <citation type="submission" date="2014-04" db="EMBL/GenBank/DDBJ databases">
        <title>Evolutionary Origins and Diversification of the Mycorrhizal Mutualists.</title>
        <authorList>
            <consortium name="DOE Joint Genome Institute"/>
            <consortium name="Mycorrhizal Genomics Consortium"/>
            <person name="Kohler A."/>
            <person name="Kuo A."/>
            <person name="Nagy L.G."/>
            <person name="Floudas D."/>
            <person name="Copeland A."/>
            <person name="Barry K.W."/>
            <person name="Cichocki N."/>
            <person name="Veneault-Fourrey C."/>
            <person name="LaButti K."/>
            <person name="Lindquist E.A."/>
            <person name="Lipzen A."/>
            <person name="Lundell T."/>
            <person name="Morin E."/>
            <person name="Murat C."/>
            <person name="Riley R."/>
            <person name="Ohm R."/>
            <person name="Sun H."/>
            <person name="Tunlid A."/>
            <person name="Henrissat B."/>
            <person name="Grigoriev I.V."/>
            <person name="Hibbett D.S."/>
            <person name="Martin F."/>
        </authorList>
    </citation>
    <scope>NUCLEOTIDE SEQUENCE [LARGE SCALE GENOMIC DNA]</scope>
    <source>
        <strain evidence="1 2">FD-317 M1</strain>
    </source>
</reference>
<dbReference type="HOGENOM" id="CLU_2996682_0_0_1"/>
<evidence type="ECO:0000313" key="1">
    <source>
        <dbReference type="EMBL" id="KIK62400.1"/>
    </source>
</evidence>
<protein>
    <submittedName>
        <fullName evidence="1">Uncharacterized protein</fullName>
    </submittedName>
</protein>
<name>A0A0D0BF30_9AGAR</name>
<dbReference type="AlphaFoldDB" id="A0A0D0BF30"/>
<dbReference type="Proteomes" id="UP000053593">
    <property type="component" value="Unassembled WGS sequence"/>
</dbReference>
<accession>A0A0D0BF30</accession>
<keyword evidence="2" id="KW-1185">Reference proteome</keyword>
<organism evidence="1 2">
    <name type="scientific">Collybiopsis luxurians FD-317 M1</name>
    <dbReference type="NCBI Taxonomy" id="944289"/>
    <lineage>
        <taxon>Eukaryota</taxon>
        <taxon>Fungi</taxon>
        <taxon>Dikarya</taxon>
        <taxon>Basidiomycota</taxon>
        <taxon>Agaricomycotina</taxon>
        <taxon>Agaricomycetes</taxon>
        <taxon>Agaricomycetidae</taxon>
        <taxon>Agaricales</taxon>
        <taxon>Marasmiineae</taxon>
        <taxon>Omphalotaceae</taxon>
        <taxon>Collybiopsis</taxon>
        <taxon>Collybiopsis luxurians</taxon>
    </lineage>
</organism>
<proteinExistence type="predicted"/>
<sequence>MCSIICSCNLPVLFLGIYILLLTRKLTPSGQTQLPSFEKLTSKYHSIPCIDNIELIC</sequence>
<evidence type="ECO:0000313" key="2">
    <source>
        <dbReference type="Proteomes" id="UP000053593"/>
    </source>
</evidence>
<dbReference type="EMBL" id="KN834767">
    <property type="protein sequence ID" value="KIK62400.1"/>
    <property type="molecule type" value="Genomic_DNA"/>
</dbReference>